<dbReference type="AlphaFoldDB" id="A0A0H3ZUA7"/>
<name>A0A0H3ZUA7_9VIBR</name>
<accession>A0A0H3ZUA7</accession>
<evidence type="ECO:0000313" key="1">
    <source>
        <dbReference type="EMBL" id="AKN39988.1"/>
    </source>
</evidence>
<sequence length="41" mass="5081">MLGEQYISSRINEERLTKNEIDVLQWEENVHREDMTIFEKR</sequence>
<dbReference type="EMBL" id="KP795674">
    <property type="protein sequence ID" value="AKN39988.1"/>
    <property type="molecule type" value="Genomic_DNA"/>
</dbReference>
<protein>
    <submittedName>
        <fullName evidence="1">Uncharacterized protein</fullName>
    </submittedName>
</protein>
<organism evidence="1">
    <name type="scientific">Vibrio tasmaniensis</name>
    <dbReference type="NCBI Taxonomy" id="212663"/>
    <lineage>
        <taxon>Bacteria</taxon>
        <taxon>Pseudomonadati</taxon>
        <taxon>Pseudomonadota</taxon>
        <taxon>Gammaproteobacteria</taxon>
        <taxon>Vibrionales</taxon>
        <taxon>Vibrionaceae</taxon>
        <taxon>Vibrio</taxon>
    </lineage>
</organism>
<proteinExistence type="predicted"/>
<reference evidence="1" key="1">
    <citation type="journal article" date="2015" name="MBio">
        <title>Eco-Evolutionary Dynamics of Episomes among Ecologically Cohesive Bacterial Populations.</title>
        <authorList>
            <person name="Xue H."/>
            <person name="Cordero O.X."/>
            <person name="Camas F.M."/>
            <person name="Trimble W."/>
            <person name="Meyer F."/>
            <person name="Guglielmini J."/>
            <person name="Rocha E.P."/>
            <person name="Polz M.F."/>
        </authorList>
    </citation>
    <scope>NUCLEOTIDE SEQUENCE</scope>
    <source>
        <strain evidence="1">FF_375</strain>
    </source>
</reference>